<reference evidence="1" key="1">
    <citation type="journal article" date="2015" name="Nature">
        <title>Complex archaea that bridge the gap between prokaryotes and eukaryotes.</title>
        <authorList>
            <person name="Spang A."/>
            <person name="Saw J.H."/>
            <person name="Jorgensen S.L."/>
            <person name="Zaremba-Niedzwiedzka K."/>
            <person name="Martijn J."/>
            <person name="Lind A.E."/>
            <person name="van Eijk R."/>
            <person name="Schleper C."/>
            <person name="Guy L."/>
            <person name="Ettema T.J."/>
        </authorList>
    </citation>
    <scope>NUCLEOTIDE SEQUENCE</scope>
</reference>
<organism evidence="1">
    <name type="scientific">marine sediment metagenome</name>
    <dbReference type="NCBI Taxonomy" id="412755"/>
    <lineage>
        <taxon>unclassified sequences</taxon>
        <taxon>metagenomes</taxon>
        <taxon>ecological metagenomes</taxon>
    </lineage>
</organism>
<evidence type="ECO:0000313" key="1">
    <source>
        <dbReference type="EMBL" id="KKM62409.1"/>
    </source>
</evidence>
<protein>
    <submittedName>
        <fullName evidence="1">Uncharacterized protein</fullName>
    </submittedName>
</protein>
<accession>A0A0F9IYD7</accession>
<name>A0A0F9IYD7_9ZZZZ</name>
<dbReference type="EMBL" id="LAZR01011301">
    <property type="protein sequence ID" value="KKM62409.1"/>
    <property type="molecule type" value="Genomic_DNA"/>
</dbReference>
<sequence length="246" mass="27697">MPTFQTLQDRVTRRVIDLPASVTAEVPDLINKAMRTLQEMHNFKVMETEQKLLTTTVATHPLSAAVPANFKEFRGLPYLVKNDGSTRDLLLAANRNAVLDVFPLNDPNDTGEPKLVLDPEPADDQNTRTLEVWPFPDGLSDYTGGEYRITIPHWRYVAALNGGTDENWFTSNAEWYLVFQATAEAFYLDWDEARGQLWEVRAGDFAPDGRAVGEFKRVMKQDKLAKLAGVRQLAVSLDVFGPQIRS</sequence>
<gene>
    <name evidence="1" type="ORF">LCGC14_1522010</name>
</gene>
<dbReference type="AlphaFoldDB" id="A0A0F9IYD7"/>
<comment type="caution">
    <text evidence="1">The sequence shown here is derived from an EMBL/GenBank/DDBJ whole genome shotgun (WGS) entry which is preliminary data.</text>
</comment>
<proteinExistence type="predicted"/>